<dbReference type="AlphaFoldDB" id="A0AAW4VZB3"/>
<dbReference type="GeneID" id="98660116"/>
<gene>
    <name evidence="2" type="ORF">LKD22_02560</name>
</gene>
<feature type="transmembrane region" description="Helical" evidence="1">
    <location>
        <begin position="82"/>
        <end position="102"/>
    </location>
</feature>
<feature type="transmembrane region" description="Helical" evidence="1">
    <location>
        <begin position="20"/>
        <end position="42"/>
    </location>
</feature>
<proteinExistence type="predicted"/>
<keyword evidence="1" id="KW-0812">Transmembrane</keyword>
<name>A0AAW4VZB3_9FIRM</name>
<accession>A0AAW4VZB3</accession>
<keyword evidence="1" id="KW-1133">Transmembrane helix</keyword>
<keyword evidence="3" id="KW-1185">Reference proteome</keyword>
<reference evidence="2 3" key="1">
    <citation type="submission" date="2021-10" db="EMBL/GenBank/DDBJ databases">
        <title>Anaerobic single-cell dispensing facilitates the cultivation of human gut bacteria.</title>
        <authorList>
            <person name="Afrizal A."/>
        </authorList>
    </citation>
    <scope>NUCLEOTIDE SEQUENCE [LARGE SCALE GENOMIC DNA]</scope>
    <source>
        <strain evidence="2 3">CLA-AA-H270</strain>
    </source>
</reference>
<comment type="caution">
    <text evidence="2">The sequence shown here is derived from an EMBL/GenBank/DDBJ whole genome shotgun (WGS) entry which is preliminary data.</text>
</comment>
<feature type="transmembrane region" description="Helical" evidence="1">
    <location>
        <begin position="114"/>
        <end position="134"/>
    </location>
</feature>
<keyword evidence="1" id="KW-0472">Membrane</keyword>
<protein>
    <submittedName>
        <fullName evidence="2">Uncharacterized protein</fullName>
    </submittedName>
</protein>
<evidence type="ECO:0000256" key="1">
    <source>
        <dbReference type="SAM" id="Phobius"/>
    </source>
</evidence>
<organism evidence="2 3">
    <name type="scientific">Agathobaculum butyriciproducens</name>
    <dbReference type="NCBI Taxonomy" id="1628085"/>
    <lineage>
        <taxon>Bacteria</taxon>
        <taxon>Bacillati</taxon>
        <taxon>Bacillota</taxon>
        <taxon>Clostridia</taxon>
        <taxon>Eubacteriales</taxon>
        <taxon>Butyricicoccaceae</taxon>
        <taxon>Agathobaculum</taxon>
    </lineage>
</organism>
<evidence type="ECO:0000313" key="3">
    <source>
        <dbReference type="Proteomes" id="UP001298753"/>
    </source>
</evidence>
<evidence type="ECO:0000313" key="2">
    <source>
        <dbReference type="EMBL" id="MCC2176024.1"/>
    </source>
</evidence>
<sequence length="145" mass="16069">MALFVTKEGKRKSPMAVTCFFVDLLFCLVFGGMYALLTGVLHDHLPLGGGMAENWIHCGLIAVVGTAVCCILFLLPDKRIVPYSFASLPVITIMCVVAAFQLEPAARNMMLYVTFLYTLMPILVGNAVSWTVYFKLCKNPMPRRL</sequence>
<feature type="transmembrane region" description="Helical" evidence="1">
    <location>
        <begin position="54"/>
        <end position="75"/>
    </location>
</feature>
<dbReference type="Proteomes" id="UP001298753">
    <property type="component" value="Unassembled WGS sequence"/>
</dbReference>
<dbReference type="RefSeq" id="WP_116705375.1">
    <property type="nucleotide sequence ID" value="NZ_DBEZNG010000184.1"/>
</dbReference>
<dbReference type="EMBL" id="JAJEPX010000004">
    <property type="protein sequence ID" value="MCC2176024.1"/>
    <property type="molecule type" value="Genomic_DNA"/>
</dbReference>